<dbReference type="Proteomes" id="UP000238523">
    <property type="component" value="Chromosome"/>
</dbReference>
<accession>A0A2K9Z6L6</accession>
<protein>
    <submittedName>
        <fullName evidence="1">Uncharacterized protein</fullName>
    </submittedName>
</protein>
<name>A0A2K9Z6L6_RHILE</name>
<reference evidence="1 2" key="1">
    <citation type="submission" date="2017-11" db="EMBL/GenBank/DDBJ databases">
        <title>Complete genome of Rhizobium leguminosarum Norway, an ineffective micro-symbiont.</title>
        <authorList>
            <person name="Hoffrichter A."/>
            <person name="Liang J."/>
            <person name="Brachmann A."/>
            <person name="Marin M."/>
        </authorList>
    </citation>
    <scope>NUCLEOTIDE SEQUENCE [LARGE SCALE GENOMIC DNA]</scope>
    <source>
        <strain evidence="1 2">Norway</strain>
    </source>
</reference>
<evidence type="ECO:0000313" key="1">
    <source>
        <dbReference type="EMBL" id="AUW43874.1"/>
    </source>
</evidence>
<evidence type="ECO:0000313" key="2">
    <source>
        <dbReference type="Proteomes" id="UP000238523"/>
    </source>
</evidence>
<organism evidence="1 2">
    <name type="scientific">Rhizobium leguminosarum</name>
    <dbReference type="NCBI Taxonomy" id="384"/>
    <lineage>
        <taxon>Bacteria</taxon>
        <taxon>Pseudomonadati</taxon>
        <taxon>Pseudomonadota</taxon>
        <taxon>Alphaproteobacteria</taxon>
        <taxon>Hyphomicrobiales</taxon>
        <taxon>Rhizobiaceae</taxon>
        <taxon>Rhizobium/Agrobacterium group</taxon>
        <taxon>Rhizobium</taxon>
    </lineage>
</organism>
<sequence length="70" mass="7060">MNNSSLSSGKPLSSATAADGSDVDFLLVAIALGENARSPFSGHACRWNSDGCAGTLKGRHPPVSTACSPI</sequence>
<proteinExistence type="predicted"/>
<dbReference type="AlphaFoldDB" id="A0A2K9Z6L6"/>
<gene>
    <name evidence="1" type="ORF">CUJ84_Chr003538</name>
</gene>
<dbReference type="EMBL" id="CP025012">
    <property type="protein sequence ID" value="AUW43874.1"/>
    <property type="molecule type" value="Genomic_DNA"/>
</dbReference>